<feature type="domain" description="Tyrosine-protein phosphatase" evidence="6">
    <location>
        <begin position="55"/>
        <end position="231"/>
    </location>
</feature>
<dbReference type="SUPFAM" id="SSF52799">
    <property type="entry name" value="(Phosphotyrosine protein) phosphatases II"/>
    <property type="match status" value="1"/>
</dbReference>
<evidence type="ECO:0000256" key="3">
    <source>
        <dbReference type="ARBA" id="ARBA00022801"/>
    </source>
</evidence>
<feature type="compositionally biased region" description="Polar residues" evidence="5">
    <location>
        <begin position="29"/>
        <end position="39"/>
    </location>
</feature>
<evidence type="ECO:0000313" key="9">
    <source>
        <dbReference type="Proteomes" id="UP000267251"/>
    </source>
</evidence>
<feature type="region of interest" description="Disordered" evidence="5">
    <location>
        <begin position="25"/>
        <end position="51"/>
    </location>
</feature>
<evidence type="ECO:0000313" key="8">
    <source>
        <dbReference type="EMBL" id="RKP14796.1"/>
    </source>
</evidence>
<keyword evidence="9" id="KW-1185">Reference proteome</keyword>
<dbReference type="Pfam" id="PF00782">
    <property type="entry name" value="DSPc"/>
    <property type="match status" value="1"/>
</dbReference>
<evidence type="ECO:0000256" key="4">
    <source>
        <dbReference type="ARBA" id="ARBA00022912"/>
    </source>
</evidence>
<dbReference type="PROSITE" id="PS50054">
    <property type="entry name" value="TYR_PHOSPHATASE_DUAL"/>
    <property type="match status" value="1"/>
</dbReference>
<dbReference type="InterPro" id="IPR000340">
    <property type="entry name" value="Dual-sp_phosphatase_cat-dom"/>
</dbReference>
<dbReference type="InterPro" id="IPR029021">
    <property type="entry name" value="Prot-tyrosine_phosphatase-like"/>
</dbReference>
<dbReference type="GO" id="GO:0017017">
    <property type="term" value="F:MAP kinase tyrosine/serine/threonine phosphatase activity"/>
    <property type="evidence" value="ECO:0007669"/>
    <property type="project" value="TreeGrafter"/>
</dbReference>
<evidence type="ECO:0000259" key="6">
    <source>
        <dbReference type="PROSITE" id="PS50054"/>
    </source>
</evidence>
<dbReference type="EMBL" id="KZ987790">
    <property type="protein sequence ID" value="RKP14796.1"/>
    <property type="molecule type" value="Genomic_DNA"/>
</dbReference>
<sequence>PPTSKLAPGSGVLKKRNAKNLSLALPARSDSTSALSAPSTPFLGGPDESDPYRDGPVEIIPGIYLGTEVNAADPRVLAKFGIGYVLNVAKEVSLPWDPHHVLISPQSIADIPAIQAPISSPPSSSPNVPPTHTISGSLRYKKFAWGHNQENLADFFDVAFAYLDEAKAHRVGALVHCQCGVSRSASLILAYVMRERTWPLHQAYTYVKNLSSAISPNMSLVYQLVEFERVL</sequence>
<feature type="non-terminal residue" evidence="8">
    <location>
        <position position="1"/>
    </location>
</feature>
<dbReference type="GO" id="GO:0005737">
    <property type="term" value="C:cytoplasm"/>
    <property type="evidence" value="ECO:0007669"/>
    <property type="project" value="TreeGrafter"/>
</dbReference>
<organism evidence="8 9">
    <name type="scientific">Piptocephalis cylindrospora</name>
    <dbReference type="NCBI Taxonomy" id="1907219"/>
    <lineage>
        <taxon>Eukaryota</taxon>
        <taxon>Fungi</taxon>
        <taxon>Fungi incertae sedis</taxon>
        <taxon>Zoopagomycota</taxon>
        <taxon>Zoopagomycotina</taxon>
        <taxon>Zoopagomycetes</taxon>
        <taxon>Zoopagales</taxon>
        <taxon>Piptocephalidaceae</taxon>
        <taxon>Piptocephalis</taxon>
    </lineage>
</organism>
<keyword evidence="4" id="KW-0904">Protein phosphatase</keyword>
<name>A0A4P9Y6Q8_9FUNG</name>
<evidence type="ECO:0000256" key="1">
    <source>
        <dbReference type="ARBA" id="ARBA00008601"/>
    </source>
</evidence>
<evidence type="ECO:0000256" key="2">
    <source>
        <dbReference type="ARBA" id="ARBA00013064"/>
    </source>
</evidence>
<dbReference type="PANTHER" id="PTHR10159">
    <property type="entry name" value="DUAL SPECIFICITY PROTEIN PHOSPHATASE"/>
    <property type="match status" value="1"/>
</dbReference>
<dbReference type="PROSITE" id="PS00383">
    <property type="entry name" value="TYR_PHOSPHATASE_1"/>
    <property type="match status" value="1"/>
</dbReference>
<dbReference type="PROSITE" id="PS50056">
    <property type="entry name" value="TYR_PHOSPHATASE_2"/>
    <property type="match status" value="1"/>
</dbReference>
<feature type="domain" description="Tyrosine specific protein phosphatases" evidence="7">
    <location>
        <begin position="153"/>
        <end position="209"/>
    </location>
</feature>
<dbReference type="EC" id="3.1.3.48" evidence="2"/>
<comment type="similarity">
    <text evidence="1">Belongs to the protein-tyrosine phosphatase family. Non-receptor class dual specificity subfamily.</text>
</comment>
<dbReference type="OrthoDB" id="2017893at2759"/>
<dbReference type="GO" id="GO:0043409">
    <property type="term" value="P:negative regulation of MAPK cascade"/>
    <property type="evidence" value="ECO:0007669"/>
    <property type="project" value="TreeGrafter"/>
</dbReference>
<dbReference type="InterPro" id="IPR020422">
    <property type="entry name" value="TYR_PHOSPHATASE_DUAL_dom"/>
</dbReference>
<evidence type="ECO:0000259" key="7">
    <source>
        <dbReference type="PROSITE" id="PS50056"/>
    </source>
</evidence>
<dbReference type="Proteomes" id="UP000267251">
    <property type="component" value="Unassembled WGS sequence"/>
</dbReference>
<dbReference type="InterPro" id="IPR016130">
    <property type="entry name" value="Tyr_Pase_AS"/>
</dbReference>
<dbReference type="AlphaFoldDB" id="A0A4P9Y6Q8"/>
<dbReference type="GO" id="GO:0008330">
    <property type="term" value="F:protein tyrosine/threonine phosphatase activity"/>
    <property type="evidence" value="ECO:0007669"/>
    <property type="project" value="TreeGrafter"/>
</dbReference>
<dbReference type="SMART" id="SM00195">
    <property type="entry name" value="DSPc"/>
    <property type="match status" value="1"/>
</dbReference>
<feature type="non-terminal residue" evidence="8">
    <location>
        <position position="231"/>
    </location>
</feature>
<reference evidence="9" key="1">
    <citation type="journal article" date="2018" name="Nat. Microbiol.">
        <title>Leveraging single-cell genomics to expand the fungal tree of life.</title>
        <authorList>
            <person name="Ahrendt S.R."/>
            <person name="Quandt C.A."/>
            <person name="Ciobanu D."/>
            <person name="Clum A."/>
            <person name="Salamov A."/>
            <person name="Andreopoulos B."/>
            <person name="Cheng J.F."/>
            <person name="Woyke T."/>
            <person name="Pelin A."/>
            <person name="Henrissat B."/>
            <person name="Reynolds N.K."/>
            <person name="Benny G.L."/>
            <person name="Smith M.E."/>
            <person name="James T.Y."/>
            <person name="Grigoriev I.V."/>
        </authorList>
    </citation>
    <scope>NUCLEOTIDE SEQUENCE [LARGE SCALE GENOMIC DNA]</scope>
</reference>
<evidence type="ECO:0000256" key="5">
    <source>
        <dbReference type="SAM" id="MobiDB-lite"/>
    </source>
</evidence>
<proteinExistence type="inferred from homology"/>
<keyword evidence="3" id="KW-0378">Hydrolase</keyword>
<protein>
    <recommendedName>
        <fullName evidence="2">protein-tyrosine-phosphatase</fullName>
        <ecNumber evidence="2">3.1.3.48</ecNumber>
    </recommendedName>
</protein>
<dbReference type="Gene3D" id="3.90.190.10">
    <property type="entry name" value="Protein tyrosine phosphatase superfamily"/>
    <property type="match status" value="1"/>
</dbReference>
<accession>A0A4P9Y6Q8</accession>
<dbReference type="PANTHER" id="PTHR10159:SF519">
    <property type="entry name" value="DUAL SPECIFICITY PROTEIN PHOSPHATASE MPK3"/>
    <property type="match status" value="1"/>
</dbReference>
<gene>
    <name evidence="8" type="ORF">BJ684DRAFT_189</name>
</gene>
<dbReference type="GO" id="GO:0033550">
    <property type="term" value="F:MAP kinase tyrosine phosphatase activity"/>
    <property type="evidence" value="ECO:0007669"/>
    <property type="project" value="TreeGrafter"/>
</dbReference>
<dbReference type="InterPro" id="IPR000387">
    <property type="entry name" value="Tyr_Pase_dom"/>
</dbReference>